<proteinExistence type="predicted"/>
<dbReference type="Proteomes" id="UP000259421">
    <property type="component" value="Segment"/>
</dbReference>
<name>A0A385EBL3_9CAUD</name>
<accession>A0A385EBL3</accession>
<evidence type="ECO:0000256" key="1">
    <source>
        <dbReference type="SAM" id="MobiDB-lite"/>
    </source>
</evidence>
<keyword evidence="3" id="KW-1185">Reference proteome</keyword>
<dbReference type="EMBL" id="MH588546">
    <property type="protein sequence ID" value="AXQ69281.1"/>
    <property type="molecule type" value="Genomic_DNA"/>
</dbReference>
<feature type="compositionally biased region" description="Basic and acidic residues" evidence="1">
    <location>
        <begin position="87"/>
        <end position="99"/>
    </location>
</feature>
<protein>
    <submittedName>
        <fullName evidence="2">Uncharacterized protein</fullName>
    </submittedName>
</protein>
<feature type="region of interest" description="Disordered" evidence="1">
    <location>
        <begin position="76"/>
        <end position="106"/>
    </location>
</feature>
<reference evidence="2 3" key="2">
    <citation type="submission" date="2018-09" db="EMBL/GenBank/DDBJ databases">
        <title>Giant CbK-like Caulobacter bacteriophages have genetically divergent genomes.</title>
        <authorList>
            <person name="Wilson K."/>
            <person name="Ely B."/>
        </authorList>
    </citation>
    <scope>NUCLEOTIDE SEQUENCE [LARGE SCALE GENOMIC DNA]</scope>
</reference>
<reference evidence="3" key="1">
    <citation type="submission" date="2018-07" db="EMBL/GenBank/DDBJ databases">
        <title>Giant CbK-like Caulobacter bacteriophages have genetically divergent genomes.</title>
        <authorList>
            <person name="Wilson K.M."/>
            <person name="Ely B."/>
        </authorList>
    </citation>
    <scope>NUCLEOTIDE SEQUENCE [LARGE SCALE GENOMIC DNA]</scope>
</reference>
<evidence type="ECO:0000313" key="3">
    <source>
        <dbReference type="Proteomes" id="UP000259421"/>
    </source>
</evidence>
<gene>
    <name evidence="2" type="ORF">CcrBL9_gp257c</name>
</gene>
<sequence>MTPTFDAFLHDNGYVEFLDMGNGMWVGVKRLMFHWTMHTGEIDNEWSYVDRWCYQTRELASAAMHAWAVEGFDGEPQGWHKHPKTGRTREGGDPAKETTEYVTPRI</sequence>
<organism evidence="2 3">
    <name type="scientific">Caulobacter phage CcrBL9</name>
    <dbReference type="NCBI Taxonomy" id="2283270"/>
    <lineage>
        <taxon>Viruses</taxon>
        <taxon>Duplodnaviria</taxon>
        <taxon>Heunggongvirae</taxon>
        <taxon>Uroviricota</taxon>
        <taxon>Caudoviricetes</taxon>
        <taxon>Jeanschmidtviridae</taxon>
        <taxon>Bertelyvirus</taxon>
        <taxon>Bertelyvirus BL9</taxon>
    </lineage>
</organism>
<evidence type="ECO:0000313" key="2">
    <source>
        <dbReference type="EMBL" id="AXQ69281.1"/>
    </source>
</evidence>